<dbReference type="OMA" id="MVGCLVH"/>
<dbReference type="OrthoDB" id="10250504at2759"/>
<reference evidence="3" key="1">
    <citation type="submission" date="2022-12" db="EMBL/GenBank/DDBJ databases">
        <title>Genome assemblies of Blomia tropicalis.</title>
        <authorList>
            <person name="Cui Y."/>
        </authorList>
    </citation>
    <scope>NUCLEOTIDE SEQUENCE</scope>
    <source>
        <tissue evidence="3">Adult mites</tissue>
    </source>
</reference>
<evidence type="ECO:0000313" key="4">
    <source>
        <dbReference type="Proteomes" id="UP001142055"/>
    </source>
</evidence>
<keyword evidence="1" id="KW-0240">DNA-directed RNA polymerase</keyword>
<gene>
    <name evidence="3" type="ORF">RDWZM_000598</name>
</gene>
<sequence length="173" mass="19969">MDSIIFDEGSLTKVITRELELGLYPQYIGEEKNVINKLLRQRKFNYNPDLNGILLGYSHLEFLNDTGRIIDDGALIFWKIKANFNIFNITTNQLVKSKLTRVGKKYLGCTLVGCIDVTIKFDEQVENEIEEQIIPNMSIDNDIIFKVKSFVPSQRYIEGIIDEEVFRLLTNLS</sequence>
<dbReference type="Gene3D" id="3.30.1490.120">
    <property type="entry name" value="RNA polymerase Rpb7-like, N-terminal domain"/>
    <property type="match status" value="1"/>
</dbReference>
<protein>
    <submittedName>
        <fullName evidence="3">Uncharacterized protein</fullName>
    </submittedName>
</protein>
<evidence type="ECO:0000256" key="1">
    <source>
        <dbReference type="ARBA" id="ARBA00022478"/>
    </source>
</evidence>
<evidence type="ECO:0000256" key="2">
    <source>
        <dbReference type="ARBA" id="ARBA00023163"/>
    </source>
</evidence>
<dbReference type="Proteomes" id="UP001142055">
    <property type="component" value="Chromosome 1"/>
</dbReference>
<dbReference type="AlphaFoldDB" id="A0A9Q0RN54"/>
<proteinExistence type="predicted"/>
<name>A0A9Q0RN54_BLOTA</name>
<dbReference type="GO" id="GO:0000428">
    <property type="term" value="C:DNA-directed RNA polymerase complex"/>
    <property type="evidence" value="ECO:0007669"/>
    <property type="project" value="UniProtKB-KW"/>
</dbReference>
<evidence type="ECO:0000313" key="3">
    <source>
        <dbReference type="EMBL" id="KAJ6222053.1"/>
    </source>
</evidence>
<keyword evidence="4" id="KW-1185">Reference proteome</keyword>
<dbReference type="EMBL" id="JAPWDV010000001">
    <property type="protein sequence ID" value="KAJ6222053.1"/>
    <property type="molecule type" value="Genomic_DNA"/>
</dbReference>
<keyword evidence="2" id="KW-0804">Transcription</keyword>
<comment type="caution">
    <text evidence="3">The sequence shown here is derived from an EMBL/GenBank/DDBJ whole genome shotgun (WGS) entry which is preliminary data.</text>
</comment>
<accession>A0A9Q0RN54</accession>
<dbReference type="InterPro" id="IPR036898">
    <property type="entry name" value="RNA_pol_Rpb7-like_N_sf"/>
</dbReference>
<organism evidence="3 4">
    <name type="scientific">Blomia tropicalis</name>
    <name type="common">Mite</name>
    <dbReference type="NCBI Taxonomy" id="40697"/>
    <lineage>
        <taxon>Eukaryota</taxon>
        <taxon>Metazoa</taxon>
        <taxon>Ecdysozoa</taxon>
        <taxon>Arthropoda</taxon>
        <taxon>Chelicerata</taxon>
        <taxon>Arachnida</taxon>
        <taxon>Acari</taxon>
        <taxon>Acariformes</taxon>
        <taxon>Sarcoptiformes</taxon>
        <taxon>Astigmata</taxon>
        <taxon>Glycyphagoidea</taxon>
        <taxon>Echimyopodidae</taxon>
        <taxon>Blomia</taxon>
    </lineage>
</organism>